<dbReference type="AlphaFoldDB" id="A0A538TPE9"/>
<dbReference type="EMBL" id="VBOY01000069">
    <property type="protein sequence ID" value="TMQ65519.1"/>
    <property type="molecule type" value="Genomic_DNA"/>
</dbReference>
<dbReference type="InterPro" id="IPR045076">
    <property type="entry name" value="MutS"/>
</dbReference>
<accession>A0A538TPE9</accession>
<keyword evidence="2 7" id="KW-0547">Nucleotide-binding</keyword>
<evidence type="ECO:0000259" key="9">
    <source>
        <dbReference type="PROSITE" id="PS50828"/>
    </source>
</evidence>
<evidence type="ECO:0000256" key="3">
    <source>
        <dbReference type="ARBA" id="ARBA00022801"/>
    </source>
</evidence>
<dbReference type="Proteomes" id="UP000316609">
    <property type="component" value="Unassembled WGS sequence"/>
</dbReference>
<dbReference type="GO" id="GO:0072344">
    <property type="term" value="P:rescue of stalled ribosome"/>
    <property type="evidence" value="ECO:0007669"/>
    <property type="project" value="UniProtKB-UniRule"/>
</dbReference>
<dbReference type="GO" id="GO:0004519">
    <property type="term" value="F:endonuclease activity"/>
    <property type="evidence" value="ECO:0007669"/>
    <property type="project" value="UniProtKB-UniRule"/>
</dbReference>
<evidence type="ECO:0000313" key="10">
    <source>
        <dbReference type="EMBL" id="TMQ65519.1"/>
    </source>
</evidence>
<gene>
    <name evidence="7" type="primary">mutS2</name>
    <name evidence="7" type="synonym">rqcU</name>
    <name evidence="10" type="ORF">E6K78_07400</name>
</gene>
<dbReference type="SMART" id="SM00534">
    <property type="entry name" value="MUTSac"/>
    <property type="match status" value="1"/>
</dbReference>
<dbReference type="EC" id="3.6.4.-" evidence="7"/>
<keyword evidence="6 7" id="KW-0238">DNA-binding</keyword>
<dbReference type="PROSITE" id="PS50828">
    <property type="entry name" value="SMR"/>
    <property type="match status" value="1"/>
</dbReference>
<name>A0A538TPE9_UNCEI</name>
<dbReference type="Gene3D" id="3.30.1370.110">
    <property type="match status" value="1"/>
</dbReference>
<evidence type="ECO:0000256" key="4">
    <source>
        <dbReference type="ARBA" id="ARBA00022840"/>
    </source>
</evidence>
<dbReference type="SUPFAM" id="SSF160443">
    <property type="entry name" value="SMR domain-like"/>
    <property type="match status" value="1"/>
</dbReference>
<dbReference type="PROSITE" id="PS00486">
    <property type="entry name" value="DNA_MISMATCH_REPAIR_2"/>
    <property type="match status" value="1"/>
</dbReference>
<comment type="caution">
    <text evidence="10">The sequence shown here is derived from an EMBL/GenBank/DDBJ whole genome shotgun (WGS) entry which is preliminary data.</text>
</comment>
<organism evidence="10 11">
    <name type="scientific">Eiseniibacteriota bacterium</name>
    <dbReference type="NCBI Taxonomy" id="2212470"/>
    <lineage>
        <taxon>Bacteria</taxon>
        <taxon>Candidatus Eiseniibacteriota</taxon>
    </lineage>
</organism>
<reference evidence="10 11" key="1">
    <citation type="journal article" date="2019" name="Nat. Microbiol.">
        <title>Mediterranean grassland soil C-N compound turnover is dependent on rainfall and depth, and is mediated by genomically divergent microorganisms.</title>
        <authorList>
            <person name="Diamond S."/>
            <person name="Andeer P.F."/>
            <person name="Li Z."/>
            <person name="Crits-Christoph A."/>
            <person name="Burstein D."/>
            <person name="Anantharaman K."/>
            <person name="Lane K.R."/>
            <person name="Thomas B.C."/>
            <person name="Pan C."/>
            <person name="Northen T.R."/>
            <person name="Banfield J.F."/>
        </authorList>
    </citation>
    <scope>NUCLEOTIDE SEQUENCE [LARGE SCALE GENOMIC DNA]</scope>
    <source>
        <strain evidence="10">WS_8</strain>
    </source>
</reference>
<dbReference type="Pfam" id="PF00488">
    <property type="entry name" value="MutS_V"/>
    <property type="match status" value="1"/>
</dbReference>
<comment type="function">
    <text evidence="7">Acts as a ribosome collision sensor, splitting the ribosome into its 2 subunits. Detects stalled/collided 70S ribosomes which it binds and splits by an ATP-hydrolysis driven conformational change. Acts upstream of the ribosome quality control system (RQC), a ribosome-associated complex that mediates the extraction of incompletely synthesized nascent chains from stalled ribosomes and their subsequent degradation. Probably generates substrates for RQC.</text>
</comment>
<keyword evidence="8" id="KW-0175">Coiled coil</keyword>
<dbReference type="GO" id="GO:0006298">
    <property type="term" value="P:mismatch repair"/>
    <property type="evidence" value="ECO:0007669"/>
    <property type="project" value="InterPro"/>
</dbReference>
<comment type="similarity">
    <text evidence="7">Belongs to the DNA mismatch repair MutS family. MutS2 subfamily.</text>
</comment>
<evidence type="ECO:0000313" key="11">
    <source>
        <dbReference type="Proteomes" id="UP000316609"/>
    </source>
</evidence>
<feature type="domain" description="Smr" evidence="9">
    <location>
        <begin position="710"/>
        <end position="785"/>
    </location>
</feature>
<dbReference type="PANTHER" id="PTHR48466:SF2">
    <property type="entry name" value="OS10G0509000 PROTEIN"/>
    <property type="match status" value="1"/>
</dbReference>
<dbReference type="InterPro" id="IPR005747">
    <property type="entry name" value="MutS2"/>
</dbReference>
<dbReference type="GO" id="GO:0140664">
    <property type="term" value="F:ATP-dependent DNA damage sensor activity"/>
    <property type="evidence" value="ECO:0007669"/>
    <property type="project" value="InterPro"/>
</dbReference>
<keyword evidence="7" id="KW-0540">Nuclease</keyword>
<dbReference type="InterPro" id="IPR027417">
    <property type="entry name" value="P-loop_NTPase"/>
</dbReference>
<proteinExistence type="inferred from homology"/>
<evidence type="ECO:0000256" key="5">
    <source>
        <dbReference type="ARBA" id="ARBA00022884"/>
    </source>
</evidence>
<dbReference type="PANTHER" id="PTHR48466">
    <property type="entry name" value="OS10G0509000 PROTEIN-RELATED"/>
    <property type="match status" value="1"/>
</dbReference>
<dbReference type="SUPFAM" id="SSF48334">
    <property type="entry name" value="DNA repair protein MutS, domain III"/>
    <property type="match status" value="1"/>
</dbReference>
<dbReference type="SUPFAM" id="SSF52540">
    <property type="entry name" value="P-loop containing nucleoside triphosphate hydrolases"/>
    <property type="match status" value="1"/>
</dbReference>
<dbReference type="PIRSF" id="PIRSF005814">
    <property type="entry name" value="MutS_YshD"/>
    <property type="match status" value="1"/>
</dbReference>
<evidence type="ECO:0000256" key="1">
    <source>
        <dbReference type="ARBA" id="ARBA00022730"/>
    </source>
</evidence>
<dbReference type="GO" id="GO:0016887">
    <property type="term" value="F:ATP hydrolysis activity"/>
    <property type="evidence" value="ECO:0007669"/>
    <property type="project" value="InterPro"/>
</dbReference>
<evidence type="ECO:0000256" key="8">
    <source>
        <dbReference type="SAM" id="Coils"/>
    </source>
</evidence>
<dbReference type="GO" id="GO:0005524">
    <property type="term" value="F:ATP binding"/>
    <property type="evidence" value="ECO:0007669"/>
    <property type="project" value="UniProtKB-UniRule"/>
</dbReference>
<dbReference type="GO" id="GO:0045910">
    <property type="term" value="P:negative regulation of DNA recombination"/>
    <property type="evidence" value="ECO:0007669"/>
    <property type="project" value="InterPro"/>
</dbReference>
<protein>
    <recommendedName>
        <fullName evidence="7">Endonuclease MutS2</fullName>
        <ecNumber evidence="7">3.1.-.-</ecNumber>
    </recommendedName>
    <alternativeName>
        <fullName evidence="7">Ribosome-associated protein quality control-upstream factor</fullName>
        <shortName evidence="7">RQC-upstream factor</shortName>
        <shortName evidence="7">RqcU</shortName>
        <ecNumber evidence="7">3.6.4.-</ecNumber>
    </alternativeName>
</protein>
<dbReference type="NCBIfam" id="TIGR01069">
    <property type="entry name" value="mutS2"/>
    <property type="match status" value="1"/>
</dbReference>
<feature type="coiled-coil region" evidence="8">
    <location>
        <begin position="545"/>
        <end position="583"/>
    </location>
</feature>
<sequence length="786" mass="84338">MDQGSLDRIEFQQVVAAIAAHARSEAGRMRLLAWRPFTERGDRDREIERLREAIRRAAEPGAWCSVGLTALYPLIGPTARERLDGPALVHVRSWLDAAAATHAAWNEGSLAERFPALASLVATLRVPPGLGERLAMAFDADGHVVDGASPALKRLRAEGAESARRLEQQLERWAREFGADAYVTRHGERFVAMVPADGFPRRRGIVHDSSHSGRSLLVEPFESCVANNRLIEVRAAAADEERRIVAELAAAVLAAADDLLALEATLVHLDTLFARAEWAREVDGRALAPSGERLKLVEARHPLLALKHHRDPAKAVVPLDLELGGRSGGRVLLVSGPNMGGKTVLLKTVGLTVALSHAALPVPAAEGSLVPEVGSLLVDLGDPQSLEQGLSTFAAHLAVLARMAEIAAPDALLLCDELGAGTDPEEGAALARALVEHFARRQALGIVTTHLGILKRMSGEVEGVVNGSLEFDPDTLEPRYRFLGGVPGASHALSVAERLGFPAALLERARTLTPESARALERLTAELGDAVRRARAESASLGEARQAAAAEAERHAAAVEESRRELAVERRRLTRESEALLARCRELWQVIQREARRDARTRDPGSMKAELSETQRALEALAGPEPGGSTAPLASDQLIPGLRVRVMDLDLEADVVSAPDAEGRVRLKRGGWSIESRVGRLAAARDSAAPAARPIQGSWALSEESVPLEVDVRGLDVGDALAALDGGLDRVVMAGMRELRVIHGVGRGVLRAAVERHLRQHPQVEEQRLAHVGEGGRGVTVVRLRA</sequence>
<dbReference type="InterPro" id="IPR036187">
    <property type="entry name" value="DNA_mismatch_repair_MutS_sf"/>
</dbReference>
<dbReference type="InterPro" id="IPR002625">
    <property type="entry name" value="Smr_dom"/>
</dbReference>
<dbReference type="GO" id="GO:0043023">
    <property type="term" value="F:ribosomal large subunit binding"/>
    <property type="evidence" value="ECO:0007669"/>
    <property type="project" value="UniProtKB-UniRule"/>
</dbReference>
<dbReference type="EC" id="3.1.-.-" evidence="7"/>
<keyword evidence="1 7" id="KW-0699">rRNA-binding</keyword>
<comment type="subunit">
    <text evidence="7">Homodimer. Binds to stalled ribosomes, contacting rRNA.</text>
</comment>
<keyword evidence="5 7" id="KW-0694">RNA-binding</keyword>
<keyword evidence="7" id="KW-0255">Endonuclease</keyword>
<dbReference type="GO" id="GO:0019843">
    <property type="term" value="F:rRNA binding"/>
    <property type="evidence" value="ECO:0007669"/>
    <property type="project" value="UniProtKB-UniRule"/>
</dbReference>
<feature type="binding site" evidence="7">
    <location>
        <begin position="336"/>
        <end position="343"/>
    </location>
    <ligand>
        <name>ATP</name>
        <dbReference type="ChEBI" id="CHEBI:30616"/>
    </ligand>
</feature>
<evidence type="ECO:0000256" key="2">
    <source>
        <dbReference type="ARBA" id="ARBA00022741"/>
    </source>
</evidence>
<dbReference type="InterPro" id="IPR036063">
    <property type="entry name" value="Smr_dom_sf"/>
</dbReference>
<dbReference type="SMART" id="SM00463">
    <property type="entry name" value="SMR"/>
    <property type="match status" value="1"/>
</dbReference>
<comment type="function">
    <text evidence="7">Endonuclease that is involved in the suppression of homologous recombination and thus may have a key role in the control of bacterial genetic diversity.</text>
</comment>
<dbReference type="HAMAP" id="MF_00092">
    <property type="entry name" value="MutS2"/>
    <property type="match status" value="1"/>
</dbReference>
<keyword evidence="4 7" id="KW-0067">ATP-binding</keyword>
<keyword evidence="3 7" id="KW-0378">Hydrolase</keyword>
<evidence type="ECO:0000256" key="6">
    <source>
        <dbReference type="ARBA" id="ARBA00023125"/>
    </source>
</evidence>
<dbReference type="GO" id="GO:0030983">
    <property type="term" value="F:mismatched DNA binding"/>
    <property type="evidence" value="ECO:0007669"/>
    <property type="project" value="InterPro"/>
</dbReference>
<dbReference type="Pfam" id="PF01713">
    <property type="entry name" value="Smr"/>
    <property type="match status" value="1"/>
</dbReference>
<dbReference type="Gene3D" id="3.40.50.300">
    <property type="entry name" value="P-loop containing nucleotide triphosphate hydrolases"/>
    <property type="match status" value="1"/>
</dbReference>
<dbReference type="InterPro" id="IPR000432">
    <property type="entry name" value="DNA_mismatch_repair_MutS_C"/>
</dbReference>
<evidence type="ECO:0000256" key="7">
    <source>
        <dbReference type="HAMAP-Rule" id="MF_00092"/>
    </source>
</evidence>